<comment type="caution">
    <text evidence="1">The sequence shown here is derived from an EMBL/GenBank/DDBJ whole genome shotgun (WGS) entry which is preliminary data.</text>
</comment>
<dbReference type="Proteomes" id="UP001630127">
    <property type="component" value="Unassembled WGS sequence"/>
</dbReference>
<reference evidence="1 2" key="1">
    <citation type="submission" date="2024-11" db="EMBL/GenBank/DDBJ databases">
        <title>A near-complete genome assembly of Cinchona calisaya.</title>
        <authorList>
            <person name="Lian D.C."/>
            <person name="Zhao X.W."/>
            <person name="Wei L."/>
        </authorList>
    </citation>
    <scope>NUCLEOTIDE SEQUENCE [LARGE SCALE GENOMIC DNA]</scope>
    <source>
        <tissue evidence="1">Nenye</tissue>
    </source>
</reference>
<accession>A0ABD2ZLN6</accession>
<evidence type="ECO:0000313" key="1">
    <source>
        <dbReference type="EMBL" id="KAL3519135.1"/>
    </source>
</evidence>
<organism evidence="1 2">
    <name type="scientific">Cinchona calisaya</name>
    <dbReference type="NCBI Taxonomy" id="153742"/>
    <lineage>
        <taxon>Eukaryota</taxon>
        <taxon>Viridiplantae</taxon>
        <taxon>Streptophyta</taxon>
        <taxon>Embryophyta</taxon>
        <taxon>Tracheophyta</taxon>
        <taxon>Spermatophyta</taxon>
        <taxon>Magnoliopsida</taxon>
        <taxon>eudicotyledons</taxon>
        <taxon>Gunneridae</taxon>
        <taxon>Pentapetalae</taxon>
        <taxon>asterids</taxon>
        <taxon>lamiids</taxon>
        <taxon>Gentianales</taxon>
        <taxon>Rubiaceae</taxon>
        <taxon>Cinchonoideae</taxon>
        <taxon>Cinchoneae</taxon>
        <taxon>Cinchona</taxon>
    </lineage>
</organism>
<dbReference type="AlphaFoldDB" id="A0ABD2ZLN6"/>
<keyword evidence="2" id="KW-1185">Reference proteome</keyword>
<gene>
    <name evidence="1" type="ORF">ACH5RR_021724</name>
</gene>
<name>A0ABD2ZLN6_9GENT</name>
<evidence type="ECO:0000313" key="2">
    <source>
        <dbReference type="Proteomes" id="UP001630127"/>
    </source>
</evidence>
<protein>
    <submittedName>
        <fullName evidence="1">Uncharacterized protein</fullName>
    </submittedName>
</protein>
<proteinExistence type="predicted"/>
<sequence length="67" mass="6995">MVNLVVGDQPSLFVDGASQISLSKVMLLRGPCFAGRASSPNQKAKRLEIIEENDALGVAIDALGVAI</sequence>
<dbReference type="EMBL" id="JBJUIK010000009">
    <property type="protein sequence ID" value="KAL3519135.1"/>
    <property type="molecule type" value="Genomic_DNA"/>
</dbReference>